<dbReference type="NCBIfam" id="TIGR02174">
    <property type="entry name" value="CXXU_selWTH"/>
    <property type="match status" value="1"/>
</dbReference>
<dbReference type="Gene3D" id="3.30.40.10">
    <property type="entry name" value="Zinc/RING finger domain, C3HC4 (zinc finger)"/>
    <property type="match status" value="1"/>
</dbReference>
<dbReference type="InterPro" id="IPR013083">
    <property type="entry name" value="Znf_RING/FYVE/PHD"/>
</dbReference>
<dbReference type="GO" id="GO:0045454">
    <property type="term" value="P:cell redox homeostasis"/>
    <property type="evidence" value="ECO:0007669"/>
    <property type="project" value="TreeGrafter"/>
</dbReference>
<dbReference type="AlphaFoldDB" id="A0AAD8ZU25"/>
<dbReference type="CDD" id="cd16533">
    <property type="entry name" value="RING-HC_RNF4"/>
    <property type="match status" value="1"/>
</dbReference>
<evidence type="ECO:0000313" key="11">
    <source>
        <dbReference type="Proteomes" id="UP001239994"/>
    </source>
</evidence>
<comment type="caution">
    <text evidence="10">The sequence shown here is derived from an EMBL/GenBank/DDBJ whole genome shotgun (WGS) entry which is preliminary data.</text>
</comment>
<comment type="similarity">
    <text evidence="1 8">Belongs to the SelWTH family. Selenoprotein T subfamily.</text>
</comment>
<gene>
    <name evidence="10" type="ORF">P4O66_020300</name>
</gene>
<evidence type="ECO:0000313" key="10">
    <source>
        <dbReference type="EMBL" id="KAK1804263.1"/>
    </source>
</evidence>
<proteinExistence type="inferred from homology"/>
<evidence type="ECO:0000256" key="3">
    <source>
        <dbReference type="ARBA" id="ARBA00022729"/>
    </source>
</evidence>
<dbReference type="GO" id="GO:0004791">
    <property type="term" value="F:thioredoxin-disulfide reductase (NADPH) activity"/>
    <property type="evidence" value="ECO:0007669"/>
    <property type="project" value="TreeGrafter"/>
</dbReference>
<accession>A0AAD8ZU25</accession>
<dbReference type="Pfam" id="PF13639">
    <property type="entry name" value="zf-RING_2"/>
    <property type="match status" value="1"/>
</dbReference>
<keyword evidence="6 8" id="KW-0676">Redox-active center</keyword>
<dbReference type="InterPro" id="IPR011893">
    <property type="entry name" value="Selenoprotein_Rdx-typ"/>
</dbReference>
<keyword evidence="8" id="KW-0712">Selenocysteine</keyword>
<protein>
    <recommendedName>
        <fullName evidence="8">Selenoprotein T</fullName>
    </recommendedName>
</protein>
<evidence type="ECO:0000256" key="7">
    <source>
        <dbReference type="PROSITE-ProRule" id="PRU00175"/>
    </source>
</evidence>
<reference evidence="10" key="1">
    <citation type="submission" date="2023-03" db="EMBL/GenBank/DDBJ databases">
        <title>Electrophorus voltai genome.</title>
        <authorList>
            <person name="Bian C."/>
        </authorList>
    </citation>
    <scope>NUCLEOTIDE SEQUENCE</scope>
    <source>
        <strain evidence="10">CB-2022</strain>
        <tissue evidence="10">Muscle</tissue>
    </source>
</reference>
<dbReference type="PANTHER" id="PTHR13544:SF6">
    <property type="entry name" value="SELENOPROTEIN T2"/>
    <property type="match status" value="1"/>
</dbReference>
<dbReference type="InterPro" id="IPR043295">
    <property type="entry name" value="RING-HC_RNF4"/>
</dbReference>
<keyword evidence="2" id="KW-0479">Metal-binding</keyword>
<dbReference type="Proteomes" id="UP001239994">
    <property type="component" value="Unassembled WGS sequence"/>
</dbReference>
<dbReference type="InterPro" id="IPR019389">
    <property type="entry name" value="Selenoprotein_T"/>
</dbReference>
<feature type="domain" description="RING-type" evidence="9">
    <location>
        <begin position="311"/>
        <end position="356"/>
    </location>
</feature>
<sequence length="369" mass="41913">MAEYSQTGILTALLLFTVVTLRDIYLGRTMTQQLEHQASESMGPESYMDQDIHTQRHTKPKFYTGPALKFQYCKVFQEYSRSISQLYPDIRIEGENYPPKPINKYISNFISYFKLLAIALIVTGQNPFQMLGVNTPRVWSWGQENKIFSCLMAFFLSNMLETHFLSTGAFEITLNGWLSCYSNYFQIFVLTTQRKRRTGSLSCSRRSNKRTRTQMSQTVMETIDVMENDRLSEEVVDLTCEGSEPAVVDLTNNDSVVLVDEGTQSRDGQGTESYVLSSDEEEDTSLNLNPSLLSSLHASTRARSKPGTVSCPVCMDAYAEIVDSGRLMVSTKCGHLFCSQCIRDSLARAHTCPTCRKKLTYKQYHPIYI</sequence>
<keyword evidence="4 7" id="KW-0863">Zinc-finger</keyword>
<organism evidence="10 11">
    <name type="scientific">Electrophorus voltai</name>
    <dbReference type="NCBI Taxonomy" id="2609070"/>
    <lineage>
        <taxon>Eukaryota</taxon>
        <taxon>Metazoa</taxon>
        <taxon>Chordata</taxon>
        <taxon>Craniata</taxon>
        <taxon>Vertebrata</taxon>
        <taxon>Euteleostomi</taxon>
        <taxon>Actinopterygii</taxon>
        <taxon>Neopterygii</taxon>
        <taxon>Teleostei</taxon>
        <taxon>Ostariophysi</taxon>
        <taxon>Gymnotiformes</taxon>
        <taxon>Gymnotoidei</taxon>
        <taxon>Gymnotidae</taxon>
        <taxon>Electrophorus</taxon>
    </lineage>
</organism>
<dbReference type="GO" id="GO:0008270">
    <property type="term" value="F:zinc ion binding"/>
    <property type="evidence" value="ECO:0007669"/>
    <property type="project" value="UniProtKB-KW"/>
</dbReference>
<evidence type="ECO:0000256" key="1">
    <source>
        <dbReference type="ARBA" id="ARBA00007551"/>
    </source>
</evidence>
<dbReference type="GO" id="GO:0005789">
    <property type="term" value="C:endoplasmic reticulum membrane"/>
    <property type="evidence" value="ECO:0007669"/>
    <property type="project" value="TreeGrafter"/>
</dbReference>
<dbReference type="SMART" id="SM00184">
    <property type="entry name" value="RING"/>
    <property type="match status" value="1"/>
</dbReference>
<dbReference type="InterPro" id="IPR001841">
    <property type="entry name" value="Znf_RING"/>
</dbReference>
<dbReference type="InterPro" id="IPR017907">
    <property type="entry name" value="Znf_RING_CS"/>
</dbReference>
<dbReference type="SUPFAM" id="SSF57850">
    <property type="entry name" value="RING/U-box"/>
    <property type="match status" value="1"/>
</dbReference>
<dbReference type="PROSITE" id="PS50089">
    <property type="entry name" value="ZF_RING_2"/>
    <property type="match status" value="1"/>
</dbReference>
<dbReference type="PROSITE" id="PS00518">
    <property type="entry name" value="ZF_RING_1"/>
    <property type="match status" value="1"/>
</dbReference>
<evidence type="ECO:0000256" key="2">
    <source>
        <dbReference type="ARBA" id="ARBA00022723"/>
    </source>
</evidence>
<keyword evidence="3" id="KW-0732">Signal</keyword>
<evidence type="ECO:0000256" key="5">
    <source>
        <dbReference type="ARBA" id="ARBA00022833"/>
    </source>
</evidence>
<evidence type="ECO:0000259" key="9">
    <source>
        <dbReference type="PROSITE" id="PS50089"/>
    </source>
</evidence>
<keyword evidence="11" id="KW-1185">Reference proteome</keyword>
<evidence type="ECO:0000256" key="8">
    <source>
        <dbReference type="RuleBase" id="RU362086"/>
    </source>
</evidence>
<dbReference type="EMBL" id="JAROKS010000004">
    <property type="protein sequence ID" value="KAK1804263.1"/>
    <property type="molecule type" value="Genomic_DNA"/>
</dbReference>
<evidence type="ECO:0000256" key="4">
    <source>
        <dbReference type="ARBA" id="ARBA00022771"/>
    </source>
</evidence>
<keyword evidence="5" id="KW-0862">Zinc</keyword>
<name>A0AAD8ZU25_9TELE</name>
<dbReference type="PANTHER" id="PTHR13544">
    <property type="entry name" value="SELENOPROTEIN T"/>
    <property type="match status" value="1"/>
</dbReference>
<evidence type="ECO:0000256" key="6">
    <source>
        <dbReference type="ARBA" id="ARBA00023284"/>
    </source>
</evidence>